<keyword evidence="1" id="KW-0732">Signal</keyword>
<dbReference type="Proteomes" id="UP000053558">
    <property type="component" value="Unassembled WGS sequence"/>
</dbReference>
<comment type="caution">
    <text evidence="2">The sequence shown here is derived from an EMBL/GenBank/DDBJ whole genome shotgun (WGS) entry which is preliminary data.</text>
</comment>
<accession>A0A5M3MQP3</accession>
<evidence type="ECO:0000256" key="1">
    <source>
        <dbReference type="SAM" id="SignalP"/>
    </source>
</evidence>
<protein>
    <submittedName>
        <fullName evidence="2">Uncharacterized protein</fullName>
    </submittedName>
</protein>
<evidence type="ECO:0000313" key="3">
    <source>
        <dbReference type="Proteomes" id="UP000053558"/>
    </source>
</evidence>
<sequence length="82" mass="8007">MKTSVFALISLVSAAAVVAPSFAAPVPSGASSAASSTVTTAAGDIDNLINSIVSQGTISSSVAQELTQLVNLTASDIENIVG</sequence>
<dbReference type="KEGG" id="cput:CONPUDRAFT_144184"/>
<feature type="non-terminal residue" evidence="2">
    <location>
        <position position="82"/>
    </location>
</feature>
<dbReference type="AlphaFoldDB" id="A0A5M3MQP3"/>
<gene>
    <name evidence="2" type="ORF">CONPUDRAFT_144184</name>
</gene>
<dbReference type="GeneID" id="19201907"/>
<dbReference type="RefSeq" id="XP_007768744.1">
    <property type="nucleotide sequence ID" value="XM_007770554.1"/>
</dbReference>
<keyword evidence="3" id="KW-1185">Reference proteome</keyword>
<feature type="chain" id="PRO_5024460254" evidence="1">
    <location>
        <begin position="24"/>
        <end position="82"/>
    </location>
</feature>
<feature type="signal peptide" evidence="1">
    <location>
        <begin position="1"/>
        <end position="23"/>
    </location>
</feature>
<dbReference type="EMBL" id="JH711578">
    <property type="protein sequence ID" value="EIW81390.1"/>
    <property type="molecule type" value="Genomic_DNA"/>
</dbReference>
<name>A0A5M3MQP3_CONPW</name>
<reference evidence="3" key="1">
    <citation type="journal article" date="2012" name="Science">
        <title>The Paleozoic origin of enzymatic lignin decomposition reconstructed from 31 fungal genomes.</title>
        <authorList>
            <person name="Floudas D."/>
            <person name="Binder M."/>
            <person name="Riley R."/>
            <person name="Barry K."/>
            <person name="Blanchette R.A."/>
            <person name="Henrissat B."/>
            <person name="Martinez A.T."/>
            <person name="Otillar R."/>
            <person name="Spatafora J.W."/>
            <person name="Yadav J.S."/>
            <person name="Aerts A."/>
            <person name="Benoit I."/>
            <person name="Boyd A."/>
            <person name="Carlson A."/>
            <person name="Copeland A."/>
            <person name="Coutinho P.M."/>
            <person name="de Vries R.P."/>
            <person name="Ferreira P."/>
            <person name="Findley K."/>
            <person name="Foster B."/>
            <person name="Gaskell J."/>
            <person name="Glotzer D."/>
            <person name="Gorecki P."/>
            <person name="Heitman J."/>
            <person name="Hesse C."/>
            <person name="Hori C."/>
            <person name="Igarashi K."/>
            <person name="Jurgens J.A."/>
            <person name="Kallen N."/>
            <person name="Kersten P."/>
            <person name="Kohler A."/>
            <person name="Kuees U."/>
            <person name="Kumar T.K.A."/>
            <person name="Kuo A."/>
            <person name="LaButti K."/>
            <person name="Larrondo L.F."/>
            <person name="Lindquist E."/>
            <person name="Ling A."/>
            <person name="Lombard V."/>
            <person name="Lucas S."/>
            <person name="Lundell T."/>
            <person name="Martin R."/>
            <person name="McLaughlin D.J."/>
            <person name="Morgenstern I."/>
            <person name="Morin E."/>
            <person name="Murat C."/>
            <person name="Nagy L.G."/>
            <person name="Nolan M."/>
            <person name="Ohm R.A."/>
            <person name="Patyshakuliyeva A."/>
            <person name="Rokas A."/>
            <person name="Ruiz-Duenas F.J."/>
            <person name="Sabat G."/>
            <person name="Salamov A."/>
            <person name="Samejima M."/>
            <person name="Schmutz J."/>
            <person name="Slot J.C."/>
            <person name="St John F."/>
            <person name="Stenlid J."/>
            <person name="Sun H."/>
            <person name="Sun S."/>
            <person name="Syed K."/>
            <person name="Tsang A."/>
            <person name="Wiebenga A."/>
            <person name="Young D."/>
            <person name="Pisabarro A."/>
            <person name="Eastwood D.C."/>
            <person name="Martin F."/>
            <person name="Cullen D."/>
            <person name="Grigoriev I.V."/>
            <person name="Hibbett D.S."/>
        </authorList>
    </citation>
    <scope>NUCLEOTIDE SEQUENCE [LARGE SCALE GENOMIC DNA]</scope>
    <source>
        <strain evidence="3">RWD-64-598 SS2</strain>
    </source>
</reference>
<proteinExistence type="predicted"/>
<evidence type="ECO:0000313" key="2">
    <source>
        <dbReference type="EMBL" id="EIW81390.1"/>
    </source>
</evidence>
<organism evidence="2 3">
    <name type="scientific">Coniophora puteana (strain RWD-64-598)</name>
    <name type="common">Brown rot fungus</name>
    <dbReference type="NCBI Taxonomy" id="741705"/>
    <lineage>
        <taxon>Eukaryota</taxon>
        <taxon>Fungi</taxon>
        <taxon>Dikarya</taxon>
        <taxon>Basidiomycota</taxon>
        <taxon>Agaricomycotina</taxon>
        <taxon>Agaricomycetes</taxon>
        <taxon>Agaricomycetidae</taxon>
        <taxon>Boletales</taxon>
        <taxon>Coniophorineae</taxon>
        <taxon>Coniophoraceae</taxon>
        <taxon>Coniophora</taxon>
    </lineage>
</organism>